<reference evidence="5 6" key="1">
    <citation type="submission" date="2018-09" db="EMBL/GenBank/DDBJ databases">
        <title>YIM 75507 draft genome.</title>
        <authorList>
            <person name="Tang S."/>
            <person name="Feng Y."/>
        </authorList>
    </citation>
    <scope>NUCLEOTIDE SEQUENCE [LARGE SCALE GENOMIC DNA]</scope>
    <source>
        <strain evidence="5 6">YIM 75507</strain>
    </source>
</reference>
<dbReference type="Pfam" id="PF05746">
    <property type="entry name" value="DALR_1"/>
    <property type="match status" value="1"/>
</dbReference>
<proteinExistence type="predicted"/>
<protein>
    <submittedName>
        <fullName evidence="5">Arginine--tRNA ligase</fullName>
    </submittedName>
</protein>
<keyword evidence="2" id="KW-0547">Nucleotide-binding</keyword>
<gene>
    <name evidence="5" type="ORF">D5H75_29670</name>
</gene>
<dbReference type="SUPFAM" id="SSF47323">
    <property type="entry name" value="Anticodon-binding domain of a subclass of class I aminoacyl-tRNA synthetases"/>
    <property type="match status" value="1"/>
</dbReference>
<dbReference type="InterPro" id="IPR009080">
    <property type="entry name" value="tRNAsynth_Ia_anticodon-bd"/>
</dbReference>
<dbReference type="GO" id="GO:0004814">
    <property type="term" value="F:arginine-tRNA ligase activity"/>
    <property type="evidence" value="ECO:0007669"/>
    <property type="project" value="InterPro"/>
</dbReference>
<dbReference type="EMBL" id="QZEY01000015">
    <property type="protein sequence ID" value="RJL24488.1"/>
    <property type="molecule type" value="Genomic_DNA"/>
</dbReference>
<dbReference type="GO" id="GO:0005524">
    <property type="term" value="F:ATP binding"/>
    <property type="evidence" value="ECO:0007669"/>
    <property type="project" value="UniProtKB-KW"/>
</dbReference>
<dbReference type="InterPro" id="IPR008909">
    <property type="entry name" value="DALR_anticod-bd"/>
</dbReference>
<keyword evidence="3" id="KW-0067">ATP-binding</keyword>
<comment type="caution">
    <text evidence="5">The sequence shown here is derived from an EMBL/GenBank/DDBJ whole genome shotgun (WGS) entry which is preliminary data.</text>
</comment>
<dbReference type="AlphaFoldDB" id="A0A3A4AT03"/>
<evidence type="ECO:0000256" key="3">
    <source>
        <dbReference type="ARBA" id="ARBA00022840"/>
    </source>
</evidence>
<dbReference type="OrthoDB" id="9803211at2"/>
<dbReference type="SMART" id="SM00836">
    <property type="entry name" value="DALR_1"/>
    <property type="match status" value="1"/>
</dbReference>
<keyword evidence="1 5" id="KW-0436">Ligase</keyword>
<dbReference type="GO" id="GO:0006420">
    <property type="term" value="P:arginyl-tRNA aminoacylation"/>
    <property type="evidence" value="ECO:0007669"/>
    <property type="project" value="InterPro"/>
</dbReference>
<dbReference type="Proteomes" id="UP000265768">
    <property type="component" value="Unassembled WGS sequence"/>
</dbReference>
<evidence type="ECO:0000256" key="2">
    <source>
        <dbReference type="ARBA" id="ARBA00022741"/>
    </source>
</evidence>
<evidence type="ECO:0000313" key="6">
    <source>
        <dbReference type="Proteomes" id="UP000265768"/>
    </source>
</evidence>
<dbReference type="Gene3D" id="1.10.730.10">
    <property type="entry name" value="Isoleucyl-tRNA Synthetase, Domain 1"/>
    <property type="match status" value="1"/>
</dbReference>
<accession>A0A3A4AT03</accession>
<evidence type="ECO:0000313" key="5">
    <source>
        <dbReference type="EMBL" id="RJL24488.1"/>
    </source>
</evidence>
<evidence type="ECO:0000259" key="4">
    <source>
        <dbReference type="SMART" id="SM00836"/>
    </source>
</evidence>
<organism evidence="5 6">
    <name type="scientific">Bailinhaonella thermotolerans</name>
    <dbReference type="NCBI Taxonomy" id="1070861"/>
    <lineage>
        <taxon>Bacteria</taxon>
        <taxon>Bacillati</taxon>
        <taxon>Actinomycetota</taxon>
        <taxon>Actinomycetes</taxon>
        <taxon>Streptosporangiales</taxon>
        <taxon>Streptosporangiaceae</taxon>
        <taxon>Bailinhaonella</taxon>
    </lineage>
</organism>
<feature type="domain" description="DALR anticodon binding" evidence="4">
    <location>
        <begin position="101"/>
        <end position="216"/>
    </location>
</feature>
<name>A0A3A4AT03_9ACTN</name>
<sequence>MDVGEGSWDGRVWSSPVAFRLAPALGEPARALAEKIAGELRGESGIVAVDVRGAGVLAVTVAAPGEIVPWVLGRPEAAVAPDRGPVWPDLPRTFENPGFLVRFAHVRASAVLRWARELRVPDAFTPGALADPREVRLLGMLAEFPSRARKPYTLRTYLERLADAYHEVHERVPALPLGDEEPSAAHASRVRLARAVRRVIGDGLALLGEPPPPERL</sequence>
<evidence type="ECO:0000256" key="1">
    <source>
        <dbReference type="ARBA" id="ARBA00022598"/>
    </source>
</evidence>
<keyword evidence="6" id="KW-1185">Reference proteome</keyword>